<keyword evidence="7 10" id="KW-0573">Peptidoglycan synthesis</keyword>
<evidence type="ECO:0000256" key="1">
    <source>
        <dbReference type="ARBA" id="ARBA00022490"/>
    </source>
</evidence>
<keyword evidence="4 10" id="KW-0547">Nucleotide-binding</keyword>
<dbReference type="InterPro" id="IPR035911">
    <property type="entry name" value="MurE/MurF_N"/>
</dbReference>
<dbReference type="Pfam" id="PF02875">
    <property type="entry name" value="Mur_ligase_C"/>
    <property type="match status" value="1"/>
</dbReference>
<evidence type="ECO:0000256" key="5">
    <source>
        <dbReference type="ARBA" id="ARBA00022840"/>
    </source>
</evidence>
<comment type="subcellular location">
    <subcellularLocation>
        <location evidence="10 11">Cytoplasm</location>
    </subcellularLocation>
</comment>
<protein>
    <recommendedName>
        <fullName evidence="10 11">UDP-N-acetylmuramoyl-tripeptide--D-alanyl-D-alanine ligase</fullName>
        <ecNumber evidence="10 11">6.3.2.10</ecNumber>
    </recommendedName>
    <alternativeName>
        <fullName evidence="10">D-alanyl-D-alanine-adding enzyme</fullName>
    </alternativeName>
</protein>
<dbReference type="SUPFAM" id="SSF63418">
    <property type="entry name" value="MurE/MurF N-terminal domain"/>
    <property type="match status" value="1"/>
</dbReference>
<dbReference type="InterPro" id="IPR036565">
    <property type="entry name" value="Mur-like_cat_sf"/>
</dbReference>
<dbReference type="PANTHER" id="PTHR43024">
    <property type="entry name" value="UDP-N-ACETYLMURAMOYL-TRIPEPTIDE--D-ALANYL-D-ALANINE LIGASE"/>
    <property type="match status" value="1"/>
</dbReference>
<gene>
    <name evidence="10 15" type="primary">murF</name>
    <name evidence="15" type="ORF">HU137_01805</name>
</gene>
<comment type="function">
    <text evidence="10 11">Involved in cell wall formation. Catalyzes the final step in the synthesis of UDP-N-acetylmuramoyl-pentapeptide, the precursor of murein.</text>
</comment>
<dbReference type="InterPro" id="IPR005863">
    <property type="entry name" value="UDP-N-AcMur_synth"/>
</dbReference>
<evidence type="ECO:0000313" key="16">
    <source>
        <dbReference type="Proteomes" id="UP000552241"/>
    </source>
</evidence>
<dbReference type="InterPro" id="IPR004101">
    <property type="entry name" value="Mur_ligase_C"/>
</dbReference>
<proteinExistence type="inferred from homology"/>
<comment type="caution">
    <text evidence="15">The sequence shown here is derived from an EMBL/GenBank/DDBJ whole genome shotgun (WGS) entry which is preliminary data.</text>
</comment>
<comment type="catalytic activity">
    <reaction evidence="10 11">
        <text>D-alanyl-D-alanine + UDP-N-acetyl-alpha-D-muramoyl-L-alanyl-gamma-D-glutamyl-meso-2,6-diaminopimelate + ATP = UDP-N-acetyl-alpha-D-muramoyl-L-alanyl-gamma-D-glutamyl-meso-2,6-diaminopimeloyl-D-alanyl-D-alanine + ADP + phosphate + H(+)</text>
        <dbReference type="Rhea" id="RHEA:28374"/>
        <dbReference type="ChEBI" id="CHEBI:15378"/>
        <dbReference type="ChEBI" id="CHEBI:30616"/>
        <dbReference type="ChEBI" id="CHEBI:43474"/>
        <dbReference type="ChEBI" id="CHEBI:57822"/>
        <dbReference type="ChEBI" id="CHEBI:61386"/>
        <dbReference type="ChEBI" id="CHEBI:83905"/>
        <dbReference type="ChEBI" id="CHEBI:456216"/>
        <dbReference type="EC" id="6.3.2.10"/>
    </reaction>
</comment>
<evidence type="ECO:0000256" key="10">
    <source>
        <dbReference type="HAMAP-Rule" id="MF_02019"/>
    </source>
</evidence>
<keyword evidence="3 10" id="KW-0132">Cell division</keyword>
<evidence type="ECO:0000256" key="9">
    <source>
        <dbReference type="ARBA" id="ARBA00023316"/>
    </source>
</evidence>
<evidence type="ECO:0000256" key="3">
    <source>
        <dbReference type="ARBA" id="ARBA00022618"/>
    </source>
</evidence>
<evidence type="ECO:0000256" key="11">
    <source>
        <dbReference type="RuleBase" id="RU004136"/>
    </source>
</evidence>
<evidence type="ECO:0000259" key="14">
    <source>
        <dbReference type="Pfam" id="PF08245"/>
    </source>
</evidence>
<accession>A0A838ZFJ2</accession>
<dbReference type="SUPFAM" id="SSF53244">
    <property type="entry name" value="MurD-like peptide ligases, peptide-binding domain"/>
    <property type="match status" value="1"/>
</dbReference>
<dbReference type="GO" id="GO:0071555">
    <property type="term" value="P:cell wall organization"/>
    <property type="evidence" value="ECO:0007669"/>
    <property type="project" value="UniProtKB-KW"/>
</dbReference>
<dbReference type="InterPro" id="IPR051046">
    <property type="entry name" value="MurCDEF_CellWall_CoF430Synth"/>
</dbReference>
<dbReference type="EMBL" id="JACDZE010000001">
    <property type="protein sequence ID" value="MBA5628501.1"/>
    <property type="molecule type" value="Genomic_DNA"/>
</dbReference>
<dbReference type="GO" id="GO:0047480">
    <property type="term" value="F:UDP-N-acetylmuramoyl-tripeptide-D-alanyl-D-alanine ligase activity"/>
    <property type="evidence" value="ECO:0007669"/>
    <property type="project" value="UniProtKB-UniRule"/>
</dbReference>
<feature type="binding site" evidence="10">
    <location>
        <begin position="98"/>
        <end position="104"/>
    </location>
    <ligand>
        <name>ATP</name>
        <dbReference type="ChEBI" id="CHEBI:30616"/>
    </ligand>
</feature>
<dbReference type="InterPro" id="IPR000713">
    <property type="entry name" value="Mur_ligase_N"/>
</dbReference>
<feature type="domain" description="Mur ligase central" evidence="14">
    <location>
        <begin position="97"/>
        <end position="277"/>
    </location>
</feature>
<evidence type="ECO:0000256" key="7">
    <source>
        <dbReference type="ARBA" id="ARBA00022984"/>
    </source>
</evidence>
<dbReference type="SUPFAM" id="SSF53623">
    <property type="entry name" value="MurD-like peptide ligases, catalytic domain"/>
    <property type="match status" value="1"/>
</dbReference>
<dbReference type="GO" id="GO:0009252">
    <property type="term" value="P:peptidoglycan biosynthetic process"/>
    <property type="evidence" value="ECO:0007669"/>
    <property type="project" value="UniProtKB-UniRule"/>
</dbReference>
<dbReference type="GO" id="GO:0051301">
    <property type="term" value="P:cell division"/>
    <property type="evidence" value="ECO:0007669"/>
    <property type="project" value="UniProtKB-KW"/>
</dbReference>
<keyword evidence="6 10" id="KW-0133">Cell shape</keyword>
<keyword evidence="2 10" id="KW-0436">Ligase</keyword>
<comment type="similarity">
    <text evidence="10">Belongs to the MurCDEF family. MurF subfamily.</text>
</comment>
<dbReference type="GO" id="GO:0008360">
    <property type="term" value="P:regulation of cell shape"/>
    <property type="evidence" value="ECO:0007669"/>
    <property type="project" value="UniProtKB-KW"/>
</dbReference>
<keyword evidence="5 10" id="KW-0067">ATP-binding</keyword>
<dbReference type="EC" id="6.3.2.10" evidence="10 11"/>
<sequence>MNIENLYAMYLRSQTVSTDTRNIPMKSIFFALKGNNFNGNKFAKQAIESGALFAIVDEKEYADESEDIHYVEDTLNALQKLAEFHREKLTIPIIALTGSNGKTTTKELITAVLSKRYNVASTIGNLNNHIGVPLTLLSIHPNHEIAIVEMGANHQMEIDFLSKIAKPDFGYITNFGKAHLEGFGGEEGVIKGKSELYDYLKKNEKTVFVNCDDKKQVELTEGIRKITFGSDPKAEFSFKFSKSINGDCPEIIYDSTHFKSQLTGDYNQSNVAAAIAIGLKFEVPIEDIKAAIEEYIPDNNRSQIIHQNDLKIILDAYNANPSSMQAALLNFSKMKGDKAIILGDMFELGDAAAKEHQAIIDLAEKLEFQTIFLIGKFFHQIAVNYKNIRSFENRETAEKYFSENPIQEKQLLIKGSRGMALEKLLEIFSS</sequence>
<evidence type="ECO:0000256" key="6">
    <source>
        <dbReference type="ARBA" id="ARBA00022960"/>
    </source>
</evidence>
<dbReference type="RefSeq" id="WP_182042096.1">
    <property type="nucleotide sequence ID" value="NZ_JACDZE010000001.1"/>
</dbReference>
<dbReference type="Pfam" id="PF01225">
    <property type="entry name" value="Mur_ligase"/>
    <property type="match status" value="1"/>
</dbReference>
<evidence type="ECO:0000259" key="12">
    <source>
        <dbReference type="Pfam" id="PF01225"/>
    </source>
</evidence>
<keyword evidence="16" id="KW-1185">Reference proteome</keyword>
<dbReference type="Gene3D" id="3.40.1190.10">
    <property type="entry name" value="Mur-like, catalytic domain"/>
    <property type="match status" value="1"/>
</dbReference>
<dbReference type="InterPro" id="IPR036615">
    <property type="entry name" value="Mur_ligase_C_dom_sf"/>
</dbReference>
<evidence type="ECO:0000256" key="2">
    <source>
        <dbReference type="ARBA" id="ARBA00022598"/>
    </source>
</evidence>
<name>A0A838ZFJ2_9FLAO</name>
<evidence type="ECO:0000256" key="4">
    <source>
        <dbReference type="ARBA" id="ARBA00022741"/>
    </source>
</evidence>
<organism evidence="15 16">
    <name type="scientific">Moheibacter lacus</name>
    <dbReference type="NCBI Taxonomy" id="2745851"/>
    <lineage>
        <taxon>Bacteria</taxon>
        <taxon>Pseudomonadati</taxon>
        <taxon>Bacteroidota</taxon>
        <taxon>Flavobacteriia</taxon>
        <taxon>Flavobacteriales</taxon>
        <taxon>Weeksellaceae</taxon>
        <taxon>Moheibacter</taxon>
    </lineage>
</organism>
<dbReference type="Gene3D" id="3.90.190.20">
    <property type="entry name" value="Mur ligase, C-terminal domain"/>
    <property type="match status" value="1"/>
</dbReference>
<dbReference type="Gene3D" id="3.40.1390.10">
    <property type="entry name" value="MurE/MurF, N-terminal domain"/>
    <property type="match status" value="1"/>
</dbReference>
<dbReference type="PANTHER" id="PTHR43024:SF1">
    <property type="entry name" value="UDP-N-ACETYLMURAMOYL-TRIPEPTIDE--D-ALANYL-D-ALANINE LIGASE"/>
    <property type="match status" value="1"/>
</dbReference>
<feature type="domain" description="Mur ligase C-terminal" evidence="13">
    <location>
        <begin position="301"/>
        <end position="417"/>
    </location>
</feature>
<evidence type="ECO:0000313" key="15">
    <source>
        <dbReference type="EMBL" id="MBA5628501.1"/>
    </source>
</evidence>
<dbReference type="UniPathway" id="UPA00219"/>
<dbReference type="GO" id="GO:0005524">
    <property type="term" value="F:ATP binding"/>
    <property type="evidence" value="ECO:0007669"/>
    <property type="project" value="UniProtKB-UniRule"/>
</dbReference>
<keyword evidence="9 10" id="KW-0961">Cell wall biogenesis/degradation</keyword>
<dbReference type="Pfam" id="PF08245">
    <property type="entry name" value="Mur_ligase_M"/>
    <property type="match status" value="1"/>
</dbReference>
<reference evidence="15 16" key="1">
    <citation type="submission" date="2020-07" db="EMBL/GenBank/DDBJ databases">
        <title>Moheibacter lacus sp. nov., a member of the family Flavobacteriaceae isolated from freshwater lake sediment.</title>
        <authorList>
            <person name="Liu Y."/>
        </authorList>
    </citation>
    <scope>NUCLEOTIDE SEQUENCE [LARGE SCALE GENOMIC DNA]</scope>
    <source>
        <strain evidence="15 16">BDHS18</strain>
    </source>
</reference>
<dbReference type="HAMAP" id="MF_02019">
    <property type="entry name" value="MurF"/>
    <property type="match status" value="1"/>
</dbReference>
<dbReference type="Proteomes" id="UP000552241">
    <property type="component" value="Unassembled WGS sequence"/>
</dbReference>
<dbReference type="NCBIfam" id="TIGR01143">
    <property type="entry name" value="murF"/>
    <property type="match status" value="1"/>
</dbReference>
<dbReference type="InterPro" id="IPR013221">
    <property type="entry name" value="Mur_ligase_cen"/>
</dbReference>
<feature type="domain" description="Mur ligase N-terminal catalytic" evidence="12">
    <location>
        <begin position="16"/>
        <end position="84"/>
    </location>
</feature>
<dbReference type="GO" id="GO:0005737">
    <property type="term" value="C:cytoplasm"/>
    <property type="evidence" value="ECO:0007669"/>
    <property type="project" value="UniProtKB-SubCell"/>
</dbReference>
<comment type="pathway">
    <text evidence="10 11">Cell wall biogenesis; peptidoglycan biosynthesis.</text>
</comment>
<dbReference type="AlphaFoldDB" id="A0A838ZFJ2"/>
<keyword evidence="1 10" id="KW-0963">Cytoplasm</keyword>
<evidence type="ECO:0000259" key="13">
    <source>
        <dbReference type="Pfam" id="PF02875"/>
    </source>
</evidence>
<evidence type="ECO:0000256" key="8">
    <source>
        <dbReference type="ARBA" id="ARBA00023306"/>
    </source>
</evidence>
<keyword evidence="8 10" id="KW-0131">Cell cycle</keyword>